<organism evidence="2 3">
    <name type="scientific">Paracoccus tegillarcae</name>
    <dbReference type="NCBI Taxonomy" id="1529068"/>
    <lineage>
        <taxon>Bacteria</taxon>
        <taxon>Pseudomonadati</taxon>
        <taxon>Pseudomonadota</taxon>
        <taxon>Alphaproteobacteria</taxon>
        <taxon>Rhodobacterales</taxon>
        <taxon>Paracoccaceae</taxon>
        <taxon>Paracoccus</taxon>
    </lineage>
</organism>
<gene>
    <name evidence="2" type="ORF">CUV01_19140</name>
</gene>
<dbReference type="OrthoDB" id="7866523at2"/>
<accession>A0A2K9EMP0</accession>
<feature type="signal peptide" evidence="1">
    <location>
        <begin position="1"/>
        <end position="21"/>
    </location>
</feature>
<protein>
    <submittedName>
        <fullName evidence="2">Uncharacterized protein</fullName>
    </submittedName>
</protein>
<dbReference type="RefSeq" id="WP_101462349.1">
    <property type="nucleotide sequence ID" value="NZ_CP025410.1"/>
</dbReference>
<dbReference type="EMBL" id="CP025410">
    <property type="protein sequence ID" value="AUH35699.1"/>
    <property type="molecule type" value="Genomic_DNA"/>
</dbReference>
<dbReference type="KEGG" id="paro:CUV01_19140"/>
<name>A0A2K9EMP0_9RHOB</name>
<keyword evidence="3" id="KW-1185">Reference proteome</keyword>
<dbReference type="Proteomes" id="UP000233742">
    <property type="component" value="Plasmid pBM152"/>
</dbReference>
<evidence type="ECO:0000313" key="3">
    <source>
        <dbReference type="Proteomes" id="UP000233742"/>
    </source>
</evidence>
<geneLocation type="plasmid" evidence="3">
    <name>pbm152</name>
</geneLocation>
<feature type="chain" id="PRO_5014785001" evidence="1">
    <location>
        <begin position="22"/>
        <end position="115"/>
    </location>
</feature>
<reference evidence="2 3" key="1">
    <citation type="submission" date="2017-12" db="EMBL/GenBank/DDBJ databases">
        <authorList>
            <person name="Hurst M.R.H."/>
        </authorList>
    </citation>
    <scope>NUCLEOTIDE SEQUENCE [LARGE SCALE GENOMIC DNA]</scope>
    <source>
        <strain evidence="2 3">BM15</strain>
        <plasmid evidence="3">Plasmid pbm152</plasmid>
    </source>
</reference>
<evidence type="ECO:0000313" key="2">
    <source>
        <dbReference type="EMBL" id="AUH35699.1"/>
    </source>
</evidence>
<keyword evidence="1" id="KW-0732">Signal</keyword>
<dbReference type="AlphaFoldDB" id="A0A2K9EMP0"/>
<evidence type="ECO:0000256" key="1">
    <source>
        <dbReference type="SAM" id="SignalP"/>
    </source>
</evidence>
<sequence>MNRAIQALTIALAVVPAAVHALSAGSSSICLPPEEPYVPSGDAEFRDYADMVSADFERYFSEITDYFICMDATRQAVLERAREVSKAHQEFWRRAEELGVTERAAASRPDAVSAP</sequence>
<proteinExistence type="predicted"/>
<keyword evidence="2" id="KW-0614">Plasmid</keyword>